<feature type="transmembrane region" description="Helical" evidence="10">
    <location>
        <begin position="132"/>
        <end position="150"/>
    </location>
</feature>
<comment type="subcellular location">
    <subcellularLocation>
        <location evidence="1">Cell membrane</location>
        <topology evidence="1">Multi-pass membrane protein</topology>
    </subcellularLocation>
</comment>
<keyword evidence="3" id="KW-0813">Transport</keyword>
<evidence type="ECO:0000313" key="12">
    <source>
        <dbReference type="EMBL" id="ODM19127.1"/>
    </source>
</evidence>
<keyword evidence="13" id="KW-1185">Reference proteome</keyword>
<keyword evidence="4" id="KW-1003">Cell membrane</keyword>
<evidence type="ECO:0000256" key="5">
    <source>
        <dbReference type="ARBA" id="ARBA00022692"/>
    </source>
</evidence>
<evidence type="ECO:0000256" key="10">
    <source>
        <dbReference type="SAM" id="Phobius"/>
    </source>
</evidence>
<dbReference type="EMBL" id="JXNT01000005">
    <property type="protein sequence ID" value="ODM19127.1"/>
    <property type="molecule type" value="Genomic_DNA"/>
</dbReference>
<evidence type="ECO:0000256" key="8">
    <source>
        <dbReference type="ARBA" id="ARBA00023136"/>
    </source>
</evidence>
<accession>A0A1E3BDW5</accession>
<dbReference type="GO" id="GO:0006879">
    <property type="term" value="P:intracellular iron ion homeostasis"/>
    <property type="evidence" value="ECO:0007669"/>
    <property type="project" value="TreeGrafter"/>
</dbReference>
<dbReference type="Proteomes" id="UP000094569">
    <property type="component" value="Unassembled WGS sequence"/>
</dbReference>
<feature type="transmembrane region" description="Helical" evidence="10">
    <location>
        <begin position="162"/>
        <end position="181"/>
    </location>
</feature>
<feature type="domain" description="FAD-binding FR-type" evidence="11">
    <location>
        <begin position="278"/>
        <end position="389"/>
    </location>
</feature>
<feature type="transmembrane region" description="Helical" evidence="10">
    <location>
        <begin position="244"/>
        <end position="266"/>
    </location>
</feature>
<dbReference type="InterPro" id="IPR051410">
    <property type="entry name" value="Ferric/Cupric_Reductase"/>
</dbReference>
<keyword evidence="7" id="KW-0406">Ion transport</keyword>
<dbReference type="InterPro" id="IPR013112">
    <property type="entry name" value="FAD-bd_8"/>
</dbReference>
<keyword evidence="6 10" id="KW-1133">Transmembrane helix</keyword>
<dbReference type="STRING" id="573508.A0A1E3BDW5"/>
<keyword evidence="5 10" id="KW-0812">Transmembrane</keyword>
<evidence type="ECO:0000259" key="11">
    <source>
        <dbReference type="PROSITE" id="PS51384"/>
    </source>
</evidence>
<feature type="transmembrane region" description="Helical" evidence="10">
    <location>
        <begin position="94"/>
        <end position="112"/>
    </location>
</feature>
<evidence type="ECO:0000256" key="7">
    <source>
        <dbReference type="ARBA" id="ARBA00023065"/>
    </source>
</evidence>
<sequence length="558" mass="62564">MLSLGYKNPLPRTLTLHPSFSFPPFSVHLLIPMSMNALAIYAIAAGGIFAGLFLIQTLSILTNWTNLFSVLASRHLTLPFVVHRNRFWGLWSRASVLLHTSYVAVNVFLVLFRIESFTGAGHRAGELALVNLIFPLSATHLSFLADLLGITWHTCRRIHRAAGWMATALLAFHIIVAVQAQHFNFRLANISQGAASLGVLALFSIPWFRRWSYEIFLRGHQILAGLFVYGTWRHLPTKSSSPKLYLWIALGLLGLTSCLQLVTLLYQNGLFVGRGAPRAIISFTIRKSKENILTTTAAQIRILLPWPVKVEAGQYINLWIPLASLWSWTQTHPFTVTSWSQGRQDTMELLIQPHRGLSVELIRHASVAAESSVSFLALFTGPHGTSEDVSQYKSALLITSGFRVAAAIPYLKKMIYGYNTCTLQIRRLHLVWQVKSIDMTTAAQGLLNNLLEDDIIDEGYILNISIYVENGLAHNKTPFGKHERVCLYQGVPDYRSIISLEASGDQIERLPNIRDEQGRMLVMVSTADDLRDHIQEIVRGYLHQGVKLSEMEYQPNAG</sequence>
<name>A0A1E3BDW5_ASPCR</name>
<dbReference type="AlphaFoldDB" id="A0A1E3BDW5"/>
<dbReference type="Pfam" id="PF01794">
    <property type="entry name" value="Ferric_reduct"/>
    <property type="match status" value="1"/>
</dbReference>
<organism evidence="12 13">
    <name type="scientific">Aspergillus cristatus</name>
    <name type="common">Chinese Fuzhuan brick tea-fermentation fungus</name>
    <name type="synonym">Eurotium cristatum</name>
    <dbReference type="NCBI Taxonomy" id="573508"/>
    <lineage>
        <taxon>Eukaryota</taxon>
        <taxon>Fungi</taxon>
        <taxon>Dikarya</taxon>
        <taxon>Ascomycota</taxon>
        <taxon>Pezizomycotina</taxon>
        <taxon>Eurotiomycetes</taxon>
        <taxon>Eurotiomycetidae</taxon>
        <taxon>Eurotiales</taxon>
        <taxon>Aspergillaceae</taxon>
        <taxon>Aspergillus</taxon>
        <taxon>Aspergillus subgen. Aspergillus</taxon>
    </lineage>
</organism>
<dbReference type="GO" id="GO:0052851">
    <property type="term" value="F:ferric-chelate reductase (NADPH) activity"/>
    <property type="evidence" value="ECO:0007669"/>
    <property type="project" value="UniProtKB-EC"/>
</dbReference>
<evidence type="ECO:0000256" key="9">
    <source>
        <dbReference type="ARBA" id="ARBA00048483"/>
    </source>
</evidence>
<gene>
    <name evidence="12" type="ORF">SI65_05744</name>
</gene>
<dbReference type="PANTHER" id="PTHR32361:SF26">
    <property type="entry name" value="FAD-BINDING 8 DOMAIN-CONTAINING PROTEIN-RELATED"/>
    <property type="match status" value="1"/>
</dbReference>
<dbReference type="GO" id="GO:0015677">
    <property type="term" value="P:copper ion import"/>
    <property type="evidence" value="ECO:0007669"/>
    <property type="project" value="TreeGrafter"/>
</dbReference>
<dbReference type="GO" id="GO:0006826">
    <property type="term" value="P:iron ion transport"/>
    <property type="evidence" value="ECO:0007669"/>
    <property type="project" value="TreeGrafter"/>
</dbReference>
<protein>
    <recommendedName>
        <fullName evidence="2">ferric-chelate reductase (NADPH)</fullName>
        <ecNumber evidence="2">1.16.1.9</ecNumber>
    </recommendedName>
</protein>
<dbReference type="SUPFAM" id="SSF63380">
    <property type="entry name" value="Riboflavin synthase domain-like"/>
    <property type="match status" value="1"/>
</dbReference>
<dbReference type="InterPro" id="IPR017938">
    <property type="entry name" value="Riboflavin_synthase-like_b-brl"/>
</dbReference>
<evidence type="ECO:0000256" key="4">
    <source>
        <dbReference type="ARBA" id="ARBA00022475"/>
    </source>
</evidence>
<comment type="catalytic activity">
    <reaction evidence="9">
        <text>2 a Fe(II)-siderophore + NADP(+) + H(+) = 2 a Fe(III)-siderophore + NADPH</text>
        <dbReference type="Rhea" id="RHEA:28795"/>
        <dbReference type="Rhea" id="RHEA-COMP:11342"/>
        <dbReference type="Rhea" id="RHEA-COMP:11344"/>
        <dbReference type="ChEBI" id="CHEBI:15378"/>
        <dbReference type="ChEBI" id="CHEBI:29033"/>
        <dbReference type="ChEBI" id="CHEBI:29034"/>
        <dbReference type="ChEBI" id="CHEBI:57783"/>
        <dbReference type="ChEBI" id="CHEBI:58349"/>
        <dbReference type="EC" id="1.16.1.9"/>
    </reaction>
</comment>
<evidence type="ECO:0000256" key="6">
    <source>
        <dbReference type="ARBA" id="ARBA00022989"/>
    </source>
</evidence>
<dbReference type="Pfam" id="PF08022">
    <property type="entry name" value="FAD_binding_8"/>
    <property type="match status" value="1"/>
</dbReference>
<evidence type="ECO:0000256" key="3">
    <source>
        <dbReference type="ARBA" id="ARBA00022448"/>
    </source>
</evidence>
<evidence type="ECO:0000313" key="13">
    <source>
        <dbReference type="Proteomes" id="UP000094569"/>
    </source>
</evidence>
<dbReference type="PANTHER" id="PTHR32361">
    <property type="entry name" value="FERRIC/CUPRIC REDUCTASE TRANSMEMBRANE COMPONENT"/>
    <property type="match status" value="1"/>
</dbReference>
<comment type="caution">
    <text evidence="12">The sequence shown here is derived from an EMBL/GenBank/DDBJ whole genome shotgun (WGS) entry which is preliminary data.</text>
</comment>
<dbReference type="InterPro" id="IPR039261">
    <property type="entry name" value="FNR_nucleotide-bd"/>
</dbReference>
<keyword evidence="8 10" id="KW-0472">Membrane</keyword>
<dbReference type="PROSITE" id="PS51384">
    <property type="entry name" value="FAD_FR"/>
    <property type="match status" value="1"/>
</dbReference>
<evidence type="ECO:0000256" key="2">
    <source>
        <dbReference type="ARBA" id="ARBA00012668"/>
    </source>
</evidence>
<dbReference type="GO" id="GO:0005886">
    <property type="term" value="C:plasma membrane"/>
    <property type="evidence" value="ECO:0007669"/>
    <property type="project" value="UniProtKB-SubCell"/>
</dbReference>
<dbReference type="CDD" id="cd06186">
    <property type="entry name" value="NOX_Duox_like_FAD_NADP"/>
    <property type="match status" value="1"/>
</dbReference>
<dbReference type="FunFam" id="3.40.50.80:FF:000071">
    <property type="entry name" value="Cell surface metalloreductase (FreA), putative"/>
    <property type="match status" value="1"/>
</dbReference>
<proteinExistence type="predicted"/>
<dbReference type="EC" id="1.16.1.9" evidence="2"/>
<dbReference type="InterPro" id="IPR017927">
    <property type="entry name" value="FAD-bd_FR_type"/>
</dbReference>
<dbReference type="OrthoDB" id="4494341at2759"/>
<feature type="transmembrane region" description="Helical" evidence="10">
    <location>
        <begin position="38"/>
        <end position="58"/>
    </location>
</feature>
<evidence type="ECO:0000256" key="1">
    <source>
        <dbReference type="ARBA" id="ARBA00004651"/>
    </source>
</evidence>
<reference evidence="12 13" key="1">
    <citation type="journal article" date="2016" name="BMC Genomics">
        <title>Comparative genomic and transcriptomic analyses of the Fuzhuan brick tea-fermentation fungus Aspergillus cristatus.</title>
        <authorList>
            <person name="Ge Y."/>
            <person name="Wang Y."/>
            <person name="Liu Y."/>
            <person name="Tan Y."/>
            <person name="Ren X."/>
            <person name="Zhang X."/>
            <person name="Hyde K.D."/>
            <person name="Liu Y."/>
            <person name="Liu Z."/>
        </authorList>
    </citation>
    <scope>NUCLEOTIDE SEQUENCE [LARGE SCALE GENOMIC DNA]</scope>
    <source>
        <strain evidence="12 13">GZAAS20.1005</strain>
    </source>
</reference>
<dbReference type="InterPro" id="IPR013130">
    <property type="entry name" value="Fe3_Rdtase_TM_dom"/>
</dbReference>
<dbReference type="VEuPathDB" id="FungiDB:SI65_05744"/>
<feature type="transmembrane region" description="Helical" evidence="10">
    <location>
        <begin position="187"/>
        <end position="208"/>
    </location>
</feature>
<dbReference type="Gene3D" id="3.40.50.80">
    <property type="entry name" value="Nucleotide-binding domain of ferredoxin-NADP reductase (FNR) module"/>
    <property type="match status" value="1"/>
</dbReference>